<accession>A0A9P6PWP7</accession>
<dbReference type="EMBL" id="JAAAJB010000563">
    <property type="protein sequence ID" value="KAG0253719.1"/>
    <property type="molecule type" value="Genomic_DNA"/>
</dbReference>
<protein>
    <recommendedName>
        <fullName evidence="6">Protein YOP1</fullName>
    </recommendedName>
</protein>
<evidence type="ECO:0000256" key="3">
    <source>
        <dbReference type="ARBA" id="ARBA00022692"/>
    </source>
</evidence>
<reference evidence="7" key="1">
    <citation type="journal article" date="2020" name="Fungal Divers.">
        <title>Resolving the Mortierellaceae phylogeny through synthesis of multi-gene phylogenetics and phylogenomics.</title>
        <authorList>
            <person name="Vandepol N."/>
            <person name="Liber J."/>
            <person name="Desiro A."/>
            <person name="Na H."/>
            <person name="Kennedy M."/>
            <person name="Barry K."/>
            <person name="Grigoriev I.V."/>
            <person name="Miller A.N."/>
            <person name="O'Donnell K."/>
            <person name="Stajich J.E."/>
            <person name="Bonito G."/>
        </authorList>
    </citation>
    <scope>NUCLEOTIDE SEQUENCE</scope>
    <source>
        <strain evidence="7">BC1065</strain>
    </source>
</reference>
<comment type="subcellular location">
    <subcellularLocation>
        <location evidence="1 6">Membrane</location>
        <topology evidence="1 6">Multi-pass membrane protein</topology>
    </subcellularLocation>
</comment>
<evidence type="ECO:0000256" key="6">
    <source>
        <dbReference type="RuleBase" id="RU362006"/>
    </source>
</evidence>
<feature type="transmembrane region" description="Helical" evidence="6">
    <location>
        <begin position="38"/>
        <end position="68"/>
    </location>
</feature>
<keyword evidence="5 6" id="KW-0472">Membrane</keyword>
<dbReference type="Pfam" id="PF03134">
    <property type="entry name" value="TB2_DP1_HVA22"/>
    <property type="match status" value="1"/>
</dbReference>
<evidence type="ECO:0000256" key="4">
    <source>
        <dbReference type="ARBA" id="ARBA00022989"/>
    </source>
</evidence>
<keyword evidence="8" id="KW-1185">Reference proteome</keyword>
<dbReference type="PANTHER" id="PTHR12300">
    <property type="entry name" value="HVA22-LIKE PROTEINS"/>
    <property type="match status" value="1"/>
</dbReference>
<evidence type="ECO:0000256" key="1">
    <source>
        <dbReference type="ARBA" id="ARBA00004141"/>
    </source>
</evidence>
<feature type="transmembrane region" description="Helical" evidence="6">
    <location>
        <begin position="89"/>
        <end position="110"/>
    </location>
</feature>
<dbReference type="OrthoDB" id="10009287at2759"/>
<sequence length="181" mass="20541">MEAVQAKARYYIAQLDKELSKQPKAVQLEAATGVPKTYFALGLGAFFGLMIFFNFAGQLFSNILGFVYPAYRSFKALESPEKEDDKQWLTYWTVYGFVSILESFTDFLLYWFPFYFLLKTVFLLWLMIPTFNGAITVYNRFLRPFLAQHSKDIDSSYSSIKAKVAAVANDLDAAATSTATA</sequence>
<dbReference type="AlphaFoldDB" id="A0A9P6PWP7"/>
<dbReference type="PANTHER" id="PTHR12300:SF161">
    <property type="entry name" value="RECEPTOR EXPRESSION-ENHANCING PROTEIN"/>
    <property type="match status" value="1"/>
</dbReference>
<dbReference type="Proteomes" id="UP000807716">
    <property type="component" value="Unassembled WGS sequence"/>
</dbReference>
<comment type="similarity">
    <text evidence="2 6">Belongs to the DP1 family.</text>
</comment>
<organism evidence="7 8">
    <name type="scientific">Actinomortierella ambigua</name>
    <dbReference type="NCBI Taxonomy" id="1343610"/>
    <lineage>
        <taxon>Eukaryota</taxon>
        <taxon>Fungi</taxon>
        <taxon>Fungi incertae sedis</taxon>
        <taxon>Mucoromycota</taxon>
        <taxon>Mortierellomycotina</taxon>
        <taxon>Mortierellomycetes</taxon>
        <taxon>Mortierellales</taxon>
        <taxon>Mortierellaceae</taxon>
        <taxon>Actinomortierella</taxon>
    </lineage>
</organism>
<evidence type="ECO:0000313" key="8">
    <source>
        <dbReference type="Proteomes" id="UP000807716"/>
    </source>
</evidence>
<keyword evidence="3 6" id="KW-0812">Transmembrane</keyword>
<keyword evidence="4 6" id="KW-1133">Transmembrane helix</keyword>
<name>A0A9P6PWP7_9FUNG</name>
<feature type="transmembrane region" description="Helical" evidence="6">
    <location>
        <begin position="122"/>
        <end position="141"/>
    </location>
</feature>
<evidence type="ECO:0000256" key="5">
    <source>
        <dbReference type="ARBA" id="ARBA00023136"/>
    </source>
</evidence>
<comment type="caution">
    <text evidence="7">The sequence shown here is derived from an EMBL/GenBank/DDBJ whole genome shotgun (WGS) entry which is preliminary data.</text>
</comment>
<proteinExistence type="inferred from homology"/>
<evidence type="ECO:0000313" key="7">
    <source>
        <dbReference type="EMBL" id="KAG0253719.1"/>
    </source>
</evidence>
<dbReference type="GO" id="GO:0016020">
    <property type="term" value="C:membrane"/>
    <property type="evidence" value="ECO:0007669"/>
    <property type="project" value="UniProtKB-SubCell"/>
</dbReference>
<dbReference type="InterPro" id="IPR004345">
    <property type="entry name" value="TB2_DP1_HVA22"/>
</dbReference>
<gene>
    <name evidence="7" type="primary">YOP1</name>
    <name evidence="7" type="ORF">DFQ27_007260</name>
</gene>
<evidence type="ECO:0000256" key="2">
    <source>
        <dbReference type="ARBA" id="ARBA00008573"/>
    </source>
</evidence>
<comment type="caution">
    <text evidence="6">Lacks conserved residue(s) required for the propagation of feature annotation.</text>
</comment>